<keyword evidence="1 3" id="KW-0479">Metal-binding</keyword>
<dbReference type="SUPFAM" id="SSF57850">
    <property type="entry name" value="RING/U-box"/>
    <property type="match status" value="1"/>
</dbReference>
<name>A0ABD2PYB7_9PLAT</name>
<comment type="caution">
    <text evidence="5">The sequence shown here is derived from an EMBL/GenBank/DDBJ whole genome shotgun (WGS) entry which is preliminary data.</text>
</comment>
<evidence type="ECO:0000259" key="4">
    <source>
        <dbReference type="PROSITE" id="PS50089"/>
    </source>
</evidence>
<feature type="domain" description="RING-type" evidence="4">
    <location>
        <begin position="10"/>
        <end position="54"/>
    </location>
</feature>
<organism evidence="5 6">
    <name type="scientific">Cichlidogyrus casuarinus</name>
    <dbReference type="NCBI Taxonomy" id="1844966"/>
    <lineage>
        <taxon>Eukaryota</taxon>
        <taxon>Metazoa</taxon>
        <taxon>Spiralia</taxon>
        <taxon>Lophotrochozoa</taxon>
        <taxon>Platyhelminthes</taxon>
        <taxon>Monogenea</taxon>
        <taxon>Monopisthocotylea</taxon>
        <taxon>Dactylogyridea</taxon>
        <taxon>Ancyrocephalidae</taxon>
        <taxon>Cichlidogyrus</taxon>
    </lineage>
</organism>
<dbReference type="EMBL" id="JBJKFK010001866">
    <property type="protein sequence ID" value="KAL3312088.1"/>
    <property type="molecule type" value="Genomic_DNA"/>
</dbReference>
<dbReference type="AlphaFoldDB" id="A0ABD2PYB7"/>
<evidence type="ECO:0000313" key="5">
    <source>
        <dbReference type="EMBL" id="KAL3312088.1"/>
    </source>
</evidence>
<keyword evidence="1 3" id="KW-0863">Zinc-finger</keyword>
<dbReference type="InterPro" id="IPR013083">
    <property type="entry name" value="Znf_RING/FYVE/PHD"/>
</dbReference>
<dbReference type="Proteomes" id="UP001626550">
    <property type="component" value="Unassembled WGS sequence"/>
</dbReference>
<reference evidence="5 6" key="1">
    <citation type="submission" date="2024-11" db="EMBL/GenBank/DDBJ databases">
        <title>Adaptive evolution of stress response genes in parasites aligns with host niche diversity.</title>
        <authorList>
            <person name="Hahn C."/>
            <person name="Resl P."/>
        </authorList>
    </citation>
    <scope>NUCLEOTIDE SEQUENCE [LARGE SCALE GENOMIC DNA]</scope>
    <source>
        <strain evidence="5">EGGRZ-B1_66</strain>
        <tissue evidence="5">Body</tissue>
    </source>
</reference>
<dbReference type="PROSITE" id="PS50089">
    <property type="entry name" value="ZF_RING_2"/>
    <property type="match status" value="1"/>
</dbReference>
<dbReference type="InterPro" id="IPR001841">
    <property type="entry name" value="Znf_RING"/>
</dbReference>
<evidence type="ECO:0000313" key="6">
    <source>
        <dbReference type="Proteomes" id="UP001626550"/>
    </source>
</evidence>
<proteinExistence type="predicted"/>
<evidence type="ECO:0000256" key="3">
    <source>
        <dbReference type="PROSITE-ProRule" id="PRU00175"/>
    </source>
</evidence>
<evidence type="ECO:0000256" key="2">
    <source>
        <dbReference type="ARBA" id="ARBA00022833"/>
    </source>
</evidence>
<gene>
    <name evidence="5" type="ORF">Ciccas_009325</name>
</gene>
<keyword evidence="2" id="KW-0862">Zinc</keyword>
<evidence type="ECO:0000256" key="1">
    <source>
        <dbReference type="ARBA" id="ARBA00022771"/>
    </source>
</evidence>
<dbReference type="GO" id="GO:0008270">
    <property type="term" value="F:zinc ion binding"/>
    <property type="evidence" value="ECO:0007669"/>
    <property type="project" value="UniProtKB-KW"/>
</dbReference>
<feature type="non-terminal residue" evidence="5">
    <location>
        <position position="1"/>
    </location>
</feature>
<accession>A0ABD2PYB7</accession>
<protein>
    <recommendedName>
        <fullName evidence="4">RING-type domain-containing protein</fullName>
    </recommendedName>
</protein>
<keyword evidence="6" id="KW-1185">Reference proteome</keyword>
<sequence>PQIVRQNERCVLCFSALVNQSFYLFPCEHHCHESCYQSLQLHKDEDQPIECALCGPDVIKNLASLLVPSQTAFSAQMGAWF</sequence>
<dbReference type="Gene3D" id="3.30.40.10">
    <property type="entry name" value="Zinc/RING finger domain, C3HC4 (zinc finger)"/>
    <property type="match status" value="1"/>
</dbReference>